<proteinExistence type="predicted"/>
<dbReference type="Proteomes" id="UP001302613">
    <property type="component" value="Chromosome"/>
</dbReference>
<gene>
    <name evidence="1" type="ORF">RY846_10890</name>
    <name evidence="2" type="ORF">RY846_11260</name>
</gene>
<dbReference type="RefSeq" id="WP_326926080.1">
    <property type="nucleotide sequence ID" value="NZ_CP136601.1"/>
</dbReference>
<accession>A0ABZ0H6Y6</accession>
<protein>
    <submittedName>
        <fullName evidence="2">Uncharacterized protein</fullName>
    </submittedName>
</protein>
<sequence length="90" mass="9451">MAYGVQLFDANGNELTGRFIPAFVAAFIISPASGTRVFPVIEGKTLVAEPQRLSSPLNPDLPGATATVTGNNTVTWSGASTDQPVIILYK</sequence>
<dbReference type="EMBL" id="CP136601">
    <property type="protein sequence ID" value="WOH45625.1"/>
    <property type="molecule type" value="Genomic_DNA"/>
</dbReference>
<reference evidence="2 3" key="1">
    <citation type="submission" date="2023-10" db="EMBL/GenBank/DDBJ databases">
        <title>SFO-1, KPC-2, NDM-1 were first reported in Portuguese citrobacter collected clinically.</title>
        <authorList>
            <person name="Guo K."/>
        </authorList>
    </citation>
    <scope>NUCLEOTIDE SEQUENCE [LARGE SCALE GENOMIC DNA]</scope>
    <source>
        <strain evidence="2 3">L2724hy</strain>
    </source>
</reference>
<name>A0ABZ0H6Y6_9ENTR</name>
<dbReference type="EMBL" id="CP136601">
    <property type="protein sequence ID" value="WOH45693.1"/>
    <property type="molecule type" value="Genomic_DNA"/>
</dbReference>
<organism evidence="2 3">
    <name type="scientific">Citrobacter portucalensis</name>
    <dbReference type="NCBI Taxonomy" id="1639133"/>
    <lineage>
        <taxon>Bacteria</taxon>
        <taxon>Pseudomonadati</taxon>
        <taxon>Pseudomonadota</taxon>
        <taxon>Gammaproteobacteria</taxon>
        <taxon>Enterobacterales</taxon>
        <taxon>Enterobacteriaceae</taxon>
        <taxon>Citrobacter</taxon>
        <taxon>Citrobacter freundii complex</taxon>
    </lineage>
</organism>
<evidence type="ECO:0000313" key="1">
    <source>
        <dbReference type="EMBL" id="WOH45625.1"/>
    </source>
</evidence>
<evidence type="ECO:0000313" key="2">
    <source>
        <dbReference type="EMBL" id="WOH45693.1"/>
    </source>
</evidence>
<evidence type="ECO:0000313" key="3">
    <source>
        <dbReference type="Proteomes" id="UP001302613"/>
    </source>
</evidence>
<keyword evidence="3" id="KW-1185">Reference proteome</keyword>